<comment type="caution">
    <text evidence="2">The sequence shown here is derived from an EMBL/GenBank/DDBJ whole genome shotgun (WGS) entry which is preliminary data.</text>
</comment>
<proteinExistence type="predicted"/>
<feature type="region of interest" description="Disordered" evidence="1">
    <location>
        <begin position="1"/>
        <end position="140"/>
    </location>
</feature>
<dbReference type="EMBL" id="MEKH01000011">
    <property type="protein sequence ID" value="ODO00402.1"/>
    <property type="molecule type" value="Genomic_DNA"/>
</dbReference>
<feature type="compositionally biased region" description="Low complexity" evidence="1">
    <location>
        <begin position="82"/>
        <end position="93"/>
    </location>
</feature>
<evidence type="ECO:0000313" key="3">
    <source>
        <dbReference type="Proteomes" id="UP000095149"/>
    </source>
</evidence>
<feature type="compositionally biased region" description="Basic and acidic residues" evidence="1">
    <location>
        <begin position="26"/>
        <end position="47"/>
    </location>
</feature>
<organism evidence="2 3">
    <name type="scientific">Cryptococcus amylolentus CBS 6273</name>
    <dbReference type="NCBI Taxonomy" id="1296118"/>
    <lineage>
        <taxon>Eukaryota</taxon>
        <taxon>Fungi</taxon>
        <taxon>Dikarya</taxon>
        <taxon>Basidiomycota</taxon>
        <taxon>Agaricomycotina</taxon>
        <taxon>Tremellomycetes</taxon>
        <taxon>Tremellales</taxon>
        <taxon>Cryptococcaceae</taxon>
        <taxon>Cryptococcus</taxon>
    </lineage>
</organism>
<gene>
    <name evidence="2" type="ORF">I350_07041</name>
</gene>
<feature type="compositionally biased region" description="Low complexity" evidence="1">
    <location>
        <begin position="1"/>
        <end position="10"/>
    </location>
</feature>
<dbReference type="Proteomes" id="UP000095149">
    <property type="component" value="Unassembled WGS sequence"/>
</dbReference>
<sequence length="163" mass="16797">MSGFGQSGFNQGFGGGAAGSNWGNDGRADQPGKWGHDGFEELQRDNQNKGNRGRAAFGGPPPQQRGPGGFGGSNGQRDNGYGARAGSQASHGGSAEGGGWGAQSDPGPAQSSVEDAGGWCDSTDTPNLEGLKISESGYLNRLRRRIPAAGKRLHEHDSEENVD</sequence>
<evidence type="ECO:0000313" key="2">
    <source>
        <dbReference type="EMBL" id="ODO00402.1"/>
    </source>
</evidence>
<accession>A0A1E3JKD4</accession>
<protein>
    <submittedName>
        <fullName evidence="2">Uncharacterized protein</fullName>
    </submittedName>
</protein>
<evidence type="ECO:0000256" key="1">
    <source>
        <dbReference type="SAM" id="MobiDB-lite"/>
    </source>
</evidence>
<reference evidence="2 3" key="1">
    <citation type="submission" date="2016-06" db="EMBL/GenBank/DDBJ databases">
        <title>Evolution of pathogenesis and genome organization in the Tremellales.</title>
        <authorList>
            <person name="Cuomo C."/>
            <person name="Litvintseva A."/>
            <person name="Heitman J."/>
            <person name="Chen Y."/>
            <person name="Sun S."/>
            <person name="Springer D."/>
            <person name="Dromer F."/>
            <person name="Young S."/>
            <person name="Zeng Q."/>
            <person name="Chapman S."/>
            <person name="Gujja S."/>
            <person name="Saif S."/>
            <person name="Birren B."/>
        </authorList>
    </citation>
    <scope>NUCLEOTIDE SEQUENCE [LARGE SCALE GENOMIC DNA]</scope>
    <source>
        <strain evidence="2 3">CBS 6273</strain>
    </source>
</reference>
<dbReference type="AlphaFoldDB" id="A0A1E3JKD4"/>
<name>A0A1E3JKD4_9TREE</name>